<dbReference type="KEGG" id="cput:CONPUDRAFT_124063"/>
<evidence type="ECO:0000313" key="3">
    <source>
        <dbReference type="Proteomes" id="UP000053558"/>
    </source>
</evidence>
<gene>
    <name evidence="2" type="ORF">CONPUDRAFT_124063</name>
</gene>
<feature type="chain" id="PRO_5024336019" evidence="1">
    <location>
        <begin position="18"/>
        <end position="143"/>
    </location>
</feature>
<comment type="caution">
    <text evidence="2">The sequence shown here is derived from an EMBL/GenBank/DDBJ whole genome shotgun (WGS) entry which is preliminary data.</text>
</comment>
<dbReference type="AlphaFoldDB" id="A0A5M3MPV7"/>
<protein>
    <submittedName>
        <fullName evidence="2">Uncharacterized protein</fullName>
    </submittedName>
</protein>
<dbReference type="GeneID" id="19199801"/>
<keyword evidence="3" id="KW-1185">Reference proteome</keyword>
<name>A0A5M3MPV7_CONPW</name>
<organism evidence="2 3">
    <name type="scientific">Coniophora puteana (strain RWD-64-598)</name>
    <name type="common">Brown rot fungus</name>
    <dbReference type="NCBI Taxonomy" id="741705"/>
    <lineage>
        <taxon>Eukaryota</taxon>
        <taxon>Fungi</taxon>
        <taxon>Dikarya</taxon>
        <taxon>Basidiomycota</taxon>
        <taxon>Agaricomycotina</taxon>
        <taxon>Agaricomycetes</taxon>
        <taxon>Agaricomycetidae</taxon>
        <taxon>Boletales</taxon>
        <taxon>Coniophorineae</taxon>
        <taxon>Coniophoraceae</taxon>
        <taxon>Coniophora</taxon>
    </lineage>
</organism>
<evidence type="ECO:0000256" key="1">
    <source>
        <dbReference type="SAM" id="SignalP"/>
    </source>
</evidence>
<dbReference type="OMA" id="GANNEYF"/>
<dbReference type="RefSeq" id="XP_007768529.1">
    <property type="nucleotide sequence ID" value="XM_007770339.1"/>
</dbReference>
<reference evidence="3" key="1">
    <citation type="journal article" date="2012" name="Science">
        <title>The Paleozoic origin of enzymatic lignin decomposition reconstructed from 31 fungal genomes.</title>
        <authorList>
            <person name="Floudas D."/>
            <person name="Binder M."/>
            <person name="Riley R."/>
            <person name="Barry K."/>
            <person name="Blanchette R.A."/>
            <person name="Henrissat B."/>
            <person name="Martinez A.T."/>
            <person name="Otillar R."/>
            <person name="Spatafora J.W."/>
            <person name="Yadav J.S."/>
            <person name="Aerts A."/>
            <person name="Benoit I."/>
            <person name="Boyd A."/>
            <person name="Carlson A."/>
            <person name="Copeland A."/>
            <person name="Coutinho P.M."/>
            <person name="de Vries R.P."/>
            <person name="Ferreira P."/>
            <person name="Findley K."/>
            <person name="Foster B."/>
            <person name="Gaskell J."/>
            <person name="Glotzer D."/>
            <person name="Gorecki P."/>
            <person name="Heitman J."/>
            <person name="Hesse C."/>
            <person name="Hori C."/>
            <person name="Igarashi K."/>
            <person name="Jurgens J.A."/>
            <person name="Kallen N."/>
            <person name="Kersten P."/>
            <person name="Kohler A."/>
            <person name="Kuees U."/>
            <person name="Kumar T.K.A."/>
            <person name="Kuo A."/>
            <person name="LaButti K."/>
            <person name="Larrondo L.F."/>
            <person name="Lindquist E."/>
            <person name="Ling A."/>
            <person name="Lombard V."/>
            <person name="Lucas S."/>
            <person name="Lundell T."/>
            <person name="Martin R."/>
            <person name="McLaughlin D.J."/>
            <person name="Morgenstern I."/>
            <person name="Morin E."/>
            <person name="Murat C."/>
            <person name="Nagy L.G."/>
            <person name="Nolan M."/>
            <person name="Ohm R.A."/>
            <person name="Patyshakuliyeva A."/>
            <person name="Rokas A."/>
            <person name="Ruiz-Duenas F.J."/>
            <person name="Sabat G."/>
            <person name="Salamov A."/>
            <person name="Samejima M."/>
            <person name="Schmutz J."/>
            <person name="Slot J.C."/>
            <person name="St John F."/>
            <person name="Stenlid J."/>
            <person name="Sun H."/>
            <person name="Sun S."/>
            <person name="Syed K."/>
            <person name="Tsang A."/>
            <person name="Wiebenga A."/>
            <person name="Young D."/>
            <person name="Pisabarro A."/>
            <person name="Eastwood D.C."/>
            <person name="Martin F."/>
            <person name="Cullen D."/>
            <person name="Grigoriev I.V."/>
            <person name="Hibbett D.S."/>
        </authorList>
    </citation>
    <scope>NUCLEOTIDE SEQUENCE [LARGE SCALE GENOMIC DNA]</scope>
    <source>
        <strain evidence="3">RWD-64-598 SS2</strain>
    </source>
</reference>
<sequence length="143" mass="14952">MKFSLAAVPLFVAAAMAQVVSLSAPTNGQTISSGQQMTVQVTEPDSNSSWEEVAVVVGISSCSTSGCPSAEEDGMQYILYNGQYKPAYPNPNPQHVQPYQDFTVTLPATLAKGEAVVSVAHFALIGASYVPYTGFANVTVSVA</sequence>
<dbReference type="Pfam" id="PF19271">
    <property type="entry name" value="Nis1"/>
    <property type="match status" value="1"/>
</dbReference>
<dbReference type="InterPro" id="IPR045469">
    <property type="entry name" value="Nis1"/>
</dbReference>
<dbReference type="Proteomes" id="UP000053558">
    <property type="component" value="Unassembled WGS sequence"/>
</dbReference>
<proteinExistence type="predicted"/>
<dbReference type="EMBL" id="JH711578">
    <property type="protein sequence ID" value="EIW81110.1"/>
    <property type="molecule type" value="Genomic_DNA"/>
</dbReference>
<evidence type="ECO:0000313" key="2">
    <source>
        <dbReference type="EMBL" id="EIW81110.1"/>
    </source>
</evidence>
<keyword evidence="1" id="KW-0732">Signal</keyword>
<feature type="signal peptide" evidence="1">
    <location>
        <begin position="1"/>
        <end position="17"/>
    </location>
</feature>
<accession>A0A5M3MPV7</accession>
<dbReference type="OrthoDB" id="2841294at2759"/>